<comment type="caution">
    <text evidence="2">The sequence shown here is derived from an EMBL/GenBank/DDBJ whole genome shotgun (WGS) entry which is preliminary data.</text>
</comment>
<protein>
    <recommendedName>
        <fullName evidence="4">DUF4345 domain-containing protein</fullName>
    </recommendedName>
</protein>
<keyword evidence="1" id="KW-0812">Transmembrane</keyword>
<dbReference type="Proteomes" id="UP000273675">
    <property type="component" value="Unassembled WGS sequence"/>
</dbReference>
<feature type="transmembrane region" description="Helical" evidence="1">
    <location>
        <begin position="83"/>
        <end position="100"/>
    </location>
</feature>
<feature type="transmembrane region" description="Helical" evidence="1">
    <location>
        <begin position="9"/>
        <end position="27"/>
    </location>
</feature>
<evidence type="ECO:0000313" key="2">
    <source>
        <dbReference type="EMBL" id="RKR00146.1"/>
    </source>
</evidence>
<name>A0A495DF41_9PROT</name>
<evidence type="ECO:0000313" key="3">
    <source>
        <dbReference type="Proteomes" id="UP000273675"/>
    </source>
</evidence>
<reference evidence="2 3" key="1">
    <citation type="submission" date="2018-10" db="EMBL/GenBank/DDBJ databases">
        <title>Genomic Encyclopedia of Type Strains, Phase IV (KMG-IV): sequencing the most valuable type-strain genomes for metagenomic binning, comparative biology and taxonomic classification.</title>
        <authorList>
            <person name="Goeker M."/>
        </authorList>
    </citation>
    <scope>NUCLEOTIDE SEQUENCE [LARGE SCALE GENOMIC DNA]</scope>
    <source>
        <strain evidence="2 3">DSM 4734</strain>
    </source>
</reference>
<feature type="transmembrane region" description="Helical" evidence="1">
    <location>
        <begin position="112"/>
        <end position="131"/>
    </location>
</feature>
<dbReference type="EMBL" id="RBIM01000003">
    <property type="protein sequence ID" value="RKR00146.1"/>
    <property type="molecule type" value="Genomic_DNA"/>
</dbReference>
<proteinExistence type="predicted"/>
<organism evidence="2 3">
    <name type="scientific">Maricaulis maris</name>
    <dbReference type="NCBI Taxonomy" id="74318"/>
    <lineage>
        <taxon>Bacteria</taxon>
        <taxon>Pseudomonadati</taxon>
        <taxon>Pseudomonadota</taxon>
        <taxon>Alphaproteobacteria</taxon>
        <taxon>Maricaulales</taxon>
        <taxon>Maricaulaceae</taxon>
        <taxon>Maricaulis</taxon>
    </lineage>
</organism>
<dbReference type="AlphaFoldDB" id="A0A495DF41"/>
<evidence type="ECO:0000256" key="1">
    <source>
        <dbReference type="SAM" id="Phobius"/>
    </source>
</evidence>
<feature type="transmembrane region" description="Helical" evidence="1">
    <location>
        <begin position="59"/>
        <end position="76"/>
    </location>
</feature>
<evidence type="ECO:0008006" key="4">
    <source>
        <dbReference type="Google" id="ProtNLM"/>
    </source>
</evidence>
<dbReference type="RefSeq" id="WP_075190486.1">
    <property type="nucleotide sequence ID" value="NZ_RBIM01000003.1"/>
</dbReference>
<sequence>MLVHNAPRLIALVILIGQLLYTGYWWGAELLIRTTSASHAWFSPEMIQFVQSVGIVQQVSFYTAVLLTLGTLVLLIRRNRQYLPTYAVAVVLYKIDWIVAGLDGFSFIDVNGLISLIFEAICLLQLIYLFWHDRPAVSRD</sequence>
<accession>A0A495DF41</accession>
<keyword evidence="1" id="KW-1133">Transmembrane helix</keyword>
<keyword evidence="1" id="KW-0472">Membrane</keyword>
<gene>
    <name evidence="2" type="ORF">C7435_1346</name>
</gene>